<keyword evidence="3" id="KW-0472">Membrane</keyword>
<feature type="transmembrane region" description="Helical" evidence="3">
    <location>
        <begin position="46"/>
        <end position="67"/>
    </location>
</feature>
<evidence type="ECO:0008006" key="6">
    <source>
        <dbReference type="Google" id="ProtNLM"/>
    </source>
</evidence>
<keyword evidence="5" id="KW-1185">Reference proteome</keyword>
<accession>A0ABY8UEB6</accession>
<evidence type="ECO:0000313" key="5">
    <source>
        <dbReference type="Proteomes" id="UP001244341"/>
    </source>
</evidence>
<comment type="similarity">
    <text evidence="2">Belongs to the MscS (TC 1.A.23) family.</text>
</comment>
<evidence type="ECO:0000256" key="1">
    <source>
        <dbReference type="ARBA" id="ARBA00004141"/>
    </source>
</evidence>
<feature type="transmembrane region" description="Helical" evidence="3">
    <location>
        <begin position="17"/>
        <end position="34"/>
    </location>
</feature>
<organism evidence="4 5">
    <name type="scientific">Tetradesmus obliquus</name>
    <name type="common">Green alga</name>
    <name type="synonym">Acutodesmus obliquus</name>
    <dbReference type="NCBI Taxonomy" id="3088"/>
    <lineage>
        <taxon>Eukaryota</taxon>
        <taxon>Viridiplantae</taxon>
        <taxon>Chlorophyta</taxon>
        <taxon>core chlorophytes</taxon>
        <taxon>Chlorophyceae</taxon>
        <taxon>CS clade</taxon>
        <taxon>Sphaeropleales</taxon>
        <taxon>Scenedesmaceae</taxon>
        <taxon>Tetradesmus</taxon>
    </lineage>
</organism>
<evidence type="ECO:0000256" key="3">
    <source>
        <dbReference type="SAM" id="Phobius"/>
    </source>
</evidence>
<dbReference type="PANTHER" id="PTHR31618">
    <property type="entry name" value="MECHANOSENSITIVE ION CHANNEL PROTEIN 5"/>
    <property type="match status" value="1"/>
</dbReference>
<reference evidence="4 5" key="1">
    <citation type="submission" date="2023-05" db="EMBL/GenBank/DDBJ databases">
        <title>A 100% complete, gapless, phased diploid assembly of the Scenedesmus obliquus UTEX 3031 genome.</title>
        <authorList>
            <person name="Biondi T.C."/>
            <person name="Hanschen E.R."/>
            <person name="Kwon T."/>
            <person name="Eng W."/>
            <person name="Kruse C.P.S."/>
            <person name="Koehler S.I."/>
            <person name="Kunde Y."/>
            <person name="Gleasner C.D."/>
            <person name="You Mak K.T."/>
            <person name="Polle J."/>
            <person name="Hovde B.T."/>
            <person name="Starkenburg S.R."/>
        </authorList>
    </citation>
    <scope>NUCLEOTIDE SEQUENCE [LARGE SCALE GENOMIC DNA]</scope>
    <source>
        <strain evidence="4 5">DOE0152z</strain>
    </source>
</reference>
<sequence length="570" mass="60751">MDVHSGSDQPAKAQARLFWLGEVLFLGWPLFSKTPGFRSCRQLHRFAWLVTSVALLVWHAVVFQVLLQQPASQWSGPLDLGTCSSQASLQALAAHGLAGRGCSTAPLLLQESSLAVLCPQAAVGGEAASQQLLEPFLHQNQPVQQLAQQQRQQQQQQLAPGALLAAWLAALLQLLAAEPHEAWSKQRSQRSKQVAAWQLLSSIMQRYLHTHSSSGSSSSSSWGTSYSQTWQQEAAAAWRQLELQVAPSKDASTVSGISSEDIMSMFSSLGSSEAAAAAAAAQAFSWLDADRGGKISQEDMQAAFAARGRSHLGLALTLSRKAELALEVQSLVHVLLQVVLVVLYLAVFELGTQLWSGIIAALVLLLLGCICMFGDAARHSLSSAHWLLTANPFSIGDTITYSSSSWLVIDFNAAATTLQCLATNIPHTVPNPSLRGSTSIANSSRCSAPTIAVRASIVGMPAAKLEQFLEHVQAAAAAAAAAQPALFVAGSCGVRLVGDRLVCNGSVDFVEAELALEWVSGCTASDSRSIAQAKAAMLQVVRQQYSCFMAPVDNTRPIPDVNMWSNPVYS</sequence>
<evidence type="ECO:0000313" key="4">
    <source>
        <dbReference type="EMBL" id="WIA19709.1"/>
    </source>
</evidence>
<name>A0ABY8UEB6_TETOB</name>
<keyword evidence="3" id="KW-0812">Transmembrane</keyword>
<dbReference type="PANTHER" id="PTHR31618:SF1">
    <property type="entry name" value="EF-HAND DOMAIN-CONTAINING PROTEIN"/>
    <property type="match status" value="1"/>
</dbReference>
<protein>
    <recommendedName>
        <fullName evidence="6">EF-hand domain-containing protein</fullName>
    </recommendedName>
</protein>
<keyword evidence="3" id="KW-1133">Transmembrane helix</keyword>
<feature type="transmembrane region" description="Helical" evidence="3">
    <location>
        <begin position="354"/>
        <end position="373"/>
    </location>
</feature>
<proteinExistence type="inferred from homology"/>
<dbReference type="InterPro" id="IPR018247">
    <property type="entry name" value="EF_Hand_1_Ca_BS"/>
</dbReference>
<dbReference type="InterPro" id="IPR016688">
    <property type="entry name" value="MscS-like_plants/fungi"/>
</dbReference>
<comment type="subcellular location">
    <subcellularLocation>
        <location evidence="1">Membrane</location>
        <topology evidence="1">Multi-pass membrane protein</topology>
    </subcellularLocation>
</comment>
<gene>
    <name evidence="4" type="ORF">OEZ85_005635</name>
</gene>
<dbReference type="EMBL" id="CP126218">
    <property type="protein sequence ID" value="WIA19709.1"/>
    <property type="molecule type" value="Genomic_DNA"/>
</dbReference>
<feature type="transmembrane region" description="Helical" evidence="3">
    <location>
        <begin position="330"/>
        <end position="348"/>
    </location>
</feature>
<dbReference type="Proteomes" id="UP001244341">
    <property type="component" value="Chromosome 11b"/>
</dbReference>
<evidence type="ECO:0000256" key="2">
    <source>
        <dbReference type="ARBA" id="ARBA00008017"/>
    </source>
</evidence>
<dbReference type="PROSITE" id="PS00018">
    <property type="entry name" value="EF_HAND_1"/>
    <property type="match status" value="1"/>
</dbReference>